<protein>
    <recommendedName>
        <fullName evidence="4">MSHA biogenesis protein MshK</fullName>
    </recommendedName>
</protein>
<evidence type="ECO:0000313" key="3">
    <source>
        <dbReference type="Proteomes" id="UP000838748"/>
    </source>
</evidence>
<dbReference type="RefSeq" id="WP_237363111.1">
    <property type="nucleotide sequence ID" value="NZ_CAKLDM010000002.1"/>
</dbReference>
<dbReference type="Proteomes" id="UP000838748">
    <property type="component" value="Unassembled WGS sequence"/>
</dbReference>
<evidence type="ECO:0000256" key="1">
    <source>
        <dbReference type="SAM" id="SignalP"/>
    </source>
</evidence>
<proteinExistence type="predicted"/>
<comment type="caution">
    <text evidence="2">The sequence shown here is derived from an EMBL/GenBank/DDBJ whole genome shotgun (WGS) entry which is preliminary data.</text>
</comment>
<accession>A0ABN8ECQ0</accession>
<feature type="chain" id="PRO_5046138657" description="MSHA biogenesis protein MshK" evidence="1">
    <location>
        <begin position="20"/>
        <end position="109"/>
    </location>
</feature>
<evidence type="ECO:0008006" key="4">
    <source>
        <dbReference type="Google" id="ProtNLM"/>
    </source>
</evidence>
<dbReference type="EMBL" id="CAKLDM010000002">
    <property type="protein sequence ID" value="CAH0541584.1"/>
    <property type="molecule type" value="Genomic_DNA"/>
</dbReference>
<reference evidence="2" key="1">
    <citation type="submission" date="2021-11" db="EMBL/GenBank/DDBJ databases">
        <authorList>
            <person name="Rodrigo-Torres L."/>
            <person name="Arahal R. D."/>
            <person name="Lucena T."/>
        </authorList>
    </citation>
    <scope>NUCLEOTIDE SEQUENCE</scope>
    <source>
        <strain evidence="2">CECT 7928</strain>
    </source>
</reference>
<evidence type="ECO:0000313" key="2">
    <source>
        <dbReference type="EMBL" id="CAH0541584.1"/>
    </source>
</evidence>
<feature type="signal peptide" evidence="1">
    <location>
        <begin position="1"/>
        <end position="19"/>
    </location>
</feature>
<sequence length="109" mass="12236">MVKWLMLFLALTIMPAAWSAAKDPTAPLGWVKPKEVEEKGKQESVVLPKLQSIMCEDQGKCYATLDNRVVKTNDRIGRYVVKSVGQDSVTISSQGKQWKLKLFPLSIKD</sequence>
<gene>
    <name evidence="2" type="ORF">VMF7928_03647</name>
</gene>
<keyword evidence="1" id="KW-0732">Signal</keyword>
<organism evidence="2 3">
    <name type="scientific">Vibrio marisflavi CECT 7928</name>
    <dbReference type="NCBI Taxonomy" id="634439"/>
    <lineage>
        <taxon>Bacteria</taxon>
        <taxon>Pseudomonadati</taxon>
        <taxon>Pseudomonadota</taxon>
        <taxon>Gammaproteobacteria</taxon>
        <taxon>Vibrionales</taxon>
        <taxon>Vibrionaceae</taxon>
        <taxon>Vibrio</taxon>
    </lineage>
</organism>
<name>A0ABN8ECQ0_9VIBR</name>
<keyword evidence="3" id="KW-1185">Reference proteome</keyword>